<evidence type="ECO:0000313" key="1">
    <source>
        <dbReference type="EMBL" id="PGH01135.1"/>
    </source>
</evidence>
<gene>
    <name evidence="1" type="ORF">AJ79_08006</name>
</gene>
<organism evidence="1 2">
    <name type="scientific">Helicocarpus griseus UAMH5409</name>
    <dbReference type="NCBI Taxonomy" id="1447875"/>
    <lineage>
        <taxon>Eukaryota</taxon>
        <taxon>Fungi</taxon>
        <taxon>Dikarya</taxon>
        <taxon>Ascomycota</taxon>
        <taxon>Pezizomycotina</taxon>
        <taxon>Eurotiomycetes</taxon>
        <taxon>Eurotiomycetidae</taxon>
        <taxon>Onygenales</taxon>
        <taxon>Ajellomycetaceae</taxon>
        <taxon>Helicocarpus</taxon>
    </lineage>
</organism>
<dbReference type="InterPro" id="IPR011009">
    <property type="entry name" value="Kinase-like_dom_sf"/>
</dbReference>
<keyword evidence="2" id="KW-1185">Reference proteome</keyword>
<dbReference type="SUPFAM" id="SSF56112">
    <property type="entry name" value="Protein kinase-like (PK-like)"/>
    <property type="match status" value="1"/>
</dbReference>
<dbReference type="OrthoDB" id="4205840at2759"/>
<accession>A0A2B7WWR9</accession>
<dbReference type="STRING" id="1447875.A0A2B7WWR9"/>
<reference evidence="1 2" key="1">
    <citation type="submission" date="2017-10" db="EMBL/GenBank/DDBJ databases">
        <title>Comparative genomics in systemic dimorphic fungi from Ajellomycetaceae.</title>
        <authorList>
            <person name="Munoz J.F."/>
            <person name="Mcewen J.G."/>
            <person name="Clay O.K."/>
            <person name="Cuomo C.A."/>
        </authorList>
    </citation>
    <scope>NUCLEOTIDE SEQUENCE [LARGE SCALE GENOMIC DNA]</scope>
    <source>
        <strain evidence="1 2">UAMH5409</strain>
    </source>
</reference>
<protein>
    <recommendedName>
        <fullName evidence="3">Protein kinase domain-containing protein</fullName>
    </recommendedName>
</protein>
<dbReference type="EMBL" id="PDNB01000176">
    <property type="protein sequence ID" value="PGH01135.1"/>
    <property type="molecule type" value="Genomic_DNA"/>
</dbReference>
<dbReference type="Proteomes" id="UP000223968">
    <property type="component" value="Unassembled WGS sequence"/>
</dbReference>
<dbReference type="Gene3D" id="1.10.510.10">
    <property type="entry name" value="Transferase(Phosphotransferase) domain 1"/>
    <property type="match status" value="1"/>
</dbReference>
<name>A0A2B7WWR9_9EURO</name>
<evidence type="ECO:0000313" key="2">
    <source>
        <dbReference type="Proteomes" id="UP000223968"/>
    </source>
</evidence>
<sequence>MASGYGATTFQGKNADGTFHDDRFHTAKMIALMAPPPPEFLERSRMCSALWEEDGTWKHSSPVPIPDITLEKLAAEKIMGEDVDGFLLFFKRMLRWLPEQRPDYYELLFDPWLMKGLEEH</sequence>
<comment type="caution">
    <text evidence="1">The sequence shown here is derived from an EMBL/GenBank/DDBJ whole genome shotgun (WGS) entry which is preliminary data.</text>
</comment>
<proteinExistence type="predicted"/>
<evidence type="ECO:0008006" key="3">
    <source>
        <dbReference type="Google" id="ProtNLM"/>
    </source>
</evidence>
<dbReference type="AlphaFoldDB" id="A0A2B7WWR9"/>